<comment type="subcellular location">
    <subcellularLocation>
        <location evidence="1">Cell outer membrane</location>
    </subcellularLocation>
</comment>
<dbReference type="SUPFAM" id="SSF48452">
    <property type="entry name" value="TPR-like"/>
    <property type="match status" value="1"/>
</dbReference>
<keyword evidence="4" id="KW-0472">Membrane</keyword>
<evidence type="ECO:0000256" key="2">
    <source>
        <dbReference type="ARBA" id="ARBA00006275"/>
    </source>
</evidence>
<organism evidence="8 9">
    <name type="scientific">Galbibacter marinus</name>
    <dbReference type="NCBI Taxonomy" id="555500"/>
    <lineage>
        <taxon>Bacteria</taxon>
        <taxon>Pseudomonadati</taxon>
        <taxon>Bacteroidota</taxon>
        <taxon>Flavobacteriia</taxon>
        <taxon>Flavobacteriales</taxon>
        <taxon>Flavobacteriaceae</taxon>
        <taxon>Galbibacter</taxon>
    </lineage>
</organism>
<evidence type="ECO:0000256" key="3">
    <source>
        <dbReference type="ARBA" id="ARBA00022729"/>
    </source>
</evidence>
<accession>K2PS37</accession>
<keyword evidence="3" id="KW-0732">Signal</keyword>
<dbReference type="STRING" id="555500.I215_13183"/>
<evidence type="ECO:0000259" key="6">
    <source>
        <dbReference type="Pfam" id="PF07980"/>
    </source>
</evidence>
<reference evidence="8 9" key="1">
    <citation type="journal article" date="2012" name="J. Bacteriol.">
        <title>Genome Sequence of Galbibacter marinum Type Strain ck-I2-15.</title>
        <authorList>
            <person name="Lai Q."/>
            <person name="Li C."/>
            <person name="Shao Z."/>
        </authorList>
    </citation>
    <scope>NUCLEOTIDE SEQUENCE [LARGE SCALE GENOMIC DNA]</scope>
    <source>
        <strain evidence="9">ck-I2-15</strain>
    </source>
</reference>
<dbReference type="GO" id="GO:0009279">
    <property type="term" value="C:cell outer membrane"/>
    <property type="evidence" value="ECO:0007669"/>
    <property type="project" value="UniProtKB-SubCell"/>
</dbReference>
<dbReference type="Pfam" id="PF14322">
    <property type="entry name" value="SusD-like_3"/>
    <property type="match status" value="1"/>
</dbReference>
<gene>
    <name evidence="8" type="ORF">I215_13183</name>
</gene>
<dbReference type="InterPro" id="IPR033985">
    <property type="entry name" value="SusD-like_N"/>
</dbReference>
<name>K2PS37_9FLAO</name>
<proteinExistence type="inferred from homology"/>
<dbReference type="InterPro" id="IPR012944">
    <property type="entry name" value="SusD_RagB_dom"/>
</dbReference>
<evidence type="ECO:0000256" key="5">
    <source>
        <dbReference type="ARBA" id="ARBA00023237"/>
    </source>
</evidence>
<evidence type="ECO:0000313" key="9">
    <source>
        <dbReference type="Proteomes" id="UP000007364"/>
    </source>
</evidence>
<comment type="caution">
    <text evidence="8">The sequence shown here is derived from an EMBL/GenBank/DDBJ whole genome shotgun (WGS) entry which is preliminary data.</text>
</comment>
<evidence type="ECO:0000259" key="7">
    <source>
        <dbReference type="Pfam" id="PF14322"/>
    </source>
</evidence>
<evidence type="ECO:0000256" key="1">
    <source>
        <dbReference type="ARBA" id="ARBA00004442"/>
    </source>
</evidence>
<protein>
    <submittedName>
        <fullName evidence="8">RagB/SusD domain-containing protein</fullName>
    </submittedName>
</protein>
<dbReference type="CDD" id="cd08977">
    <property type="entry name" value="SusD"/>
    <property type="match status" value="1"/>
</dbReference>
<sequence>MKKYIIYSIVLFISLGLTSCDTDLLDKNPKDRLSSSEFWKSKSDFEMALTAVYASLQGGGGIVSYGMPNWDVLTDNAYGQHNYWNSQTYVQGNISPSTGGYITDLYNTCYQGITRVNIFLEKLEQYQGTDMDANVKSQYEAEARFIRGYYYYLLYFAYGAVPISTEPLNLETQIQPKSTQEEVLNQSLTDIDFAIANLPTALYPDANGHAVKTSAQGLKLRVLMDVAYNESGSVNTEIMTSARDLALELMSSGYKLDENYEAVFRDGTQEMSPEIMFSIKFLAPDNATAMDQWYGDWIVVSPLQNLVDTYSEGDLRLEKSIFKDVVEIDGNTHSPSNDDPTGYGLKKFLSPGLMPYGYSTQSQQDWVMLRYAEVLLSYAEAQNELQGPSQSVLDAVNQVRARAGLAALQTGLDKVTLRQHIKEERRIEFAFEGLRYYDLKRWRIAEEVLSEVNDGVLSYYFEDAFYLWPLPQTEIDKSQGVLVQNPDY</sequence>
<dbReference type="eggNOG" id="COG0702">
    <property type="taxonomic scope" value="Bacteria"/>
</dbReference>
<dbReference type="AlphaFoldDB" id="K2PS37"/>
<feature type="domain" description="RagB/SusD" evidence="6">
    <location>
        <begin position="332"/>
        <end position="488"/>
    </location>
</feature>
<dbReference type="EMBL" id="AMSG01000025">
    <property type="protein sequence ID" value="EKF54304.1"/>
    <property type="molecule type" value="Genomic_DNA"/>
</dbReference>
<dbReference type="InterPro" id="IPR011990">
    <property type="entry name" value="TPR-like_helical_dom_sf"/>
</dbReference>
<comment type="similarity">
    <text evidence="2">Belongs to the SusD family.</text>
</comment>
<dbReference type="OrthoDB" id="5694214at2"/>
<dbReference type="Proteomes" id="UP000007364">
    <property type="component" value="Unassembled WGS sequence"/>
</dbReference>
<keyword evidence="5" id="KW-0998">Cell outer membrane</keyword>
<dbReference type="Gene3D" id="1.25.40.390">
    <property type="match status" value="1"/>
</dbReference>
<feature type="domain" description="SusD-like N-terminal" evidence="7">
    <location>
        <begin position="25"/>
        <end position="218"/>
    </location>
</feature>
<dbReference type="PROSITE" id="PS51257">
    <property type="entry name" value="PROKAR_LIPOPROTEIN"/>
    <property type="match status" value="1"/>
</dbReference>
<keyword evidence="9" id="KW-1185">Reference proteome</keyword>
<dbReference type="Pfam" id="PF07980">
    <property type="entry name" value="SusD_RagB"/>
    <property type="match status" value="1"/>
</dbReference>
<evidence type="ECO:0000256" key="4">
    <source>
        <dbReference type="ARBA" id="ARBA00023136"/>
    </source>
</evidence>
<dbReference type="PATRIC" id="fig|555500.3.peg.2718"/>
<evidence type="ECO:0000313" key="8">
    <source>
        <dbReference type="EMBL" id="EKF54304.1"/>
    </source>
</evidence>
<dbReference type="RefSeq" id="WP_008992475.1">
    <property type="nucleotide sequence ID" value="NZ_AMSG01000025.1"/>
</dbReference>